<dbReference type="Pfam" id="PF12150">
    <property type="entry name" value="MFP2b"/>
    <property type="match status" value="1"/>
</dbReference>
<accession>A0A4U5LYV6</accession>
<reference evidence="1 2" key="1">
    <citation type="journal article" date="2015" name="Genome Biol.">
        <title>Comparative genomics of Steinernema reveals deeply conserved gene regulatory networks.</title>
        <authorList>
            <person name="Dillman A.R."/>
            <person name="Macchietto M."/>
            <person name="Porter C.F."/>
            <person name="Rogers A."/>
            <person name="Williams B."/>
            <person name="Antoshechkin I."/>
            <person name="Lee M.M."/>
            <person name="Goodwin Z."/>
            <person name="Lu X."/>
            <person name="Lewis E.E."/>
            <person name="Goodrich-Blair H."/>
            <person name="Stock S.P."/>
            <person name="Adams B.J."/>
            <person name="Sternberg P.W."/>
            <person name="Mortazavi A."/>
        </authorList>
    </citation>
    <scope>NUCLEOTIDE SEQUENCE [LARGE SCALE GENOMIC DNA]</scope>
    <source>
        <strain evidence="1 2">ALL</strain>
    </source>
</reference>
<dbReference type="InterPro" id="IPR021010">
    <property type="entry name" value="Cytosolic_motility_protein"/>
</dbReference>
<evidence type="ECO:0000313" key="2">
    <source>
        <dbReference type="Proteomes" id="UP000298663"/>
    </source>
</evidence>
<dbReference type="EMBL" id="AZBU02000011">
    <property type="protein sequence ID" value="TKR61501.1"/>
    <property type="molecule type" value="Genomic_DNA"/>
</dbReference>
<protein>
    <submittedName>
        <fullName evidence="1">Uncharacterized protein</fullName>
    </submittedName>
</protein>
<keyword evidence="2" id="KW-1185">Reference proteome</keyword>
<dbReference type="AlphaFoldDB" id="A0A4U5LYV6"/>
<reference evidence="1 2" key="2">
    <citation type="journal article" date="2019" name="G3 (Bethesda)">
        <title>Hybrid Assembly of the Genome of the Entomopathogenic Nematode Steinernema carpocapsae Identifies the X-Chromosome.</title>
        <authorList>
            <person name="Serra L."/>
            <person name="Macchietto M."/>
            <person name="Macias-Munoz A."/>
            <person name="McGill C.J."/>
            <person name="Rodriguez I.M."/>
            <person name="Rodriguez B."/>
            <person name="Murad R."/>
            <person name="Mortazavi A."/>
        </authorList>
    </citation>
    <scope>NUCLEOTIDE SEQUENCE [LARGE SCALE GENOMIC DNA]</scope>
    <source>
        <strain evidence="1 2">ALL</strain>
    </source>
</reference>
<dbReference type="PANTHER" id="PTHR31578">
    <property type="entry name" value="PROTEIN CBG21223-RELATED"/>
    <property type="match status" value="1"/>
</dbReference>
<dbReference type="Proteomes" id="UP000298663">
    <property type="component" value="Unassembled WGS sequence"/>
</dbReference>
<dbReference type="SUPFAM" id="SSF141739">
    <property type="entry name" value="MFPT repeat-like"/>
    <property type="match status" value="1"/>
</dbReference>
<dbReference type="OrthoDB" id="5863054at2759"/>
<comment type="caution">
    <text evidence="1">The sequence shown here is derived from an EMBL/GenBank/DDBJ whole genome shotgun (WGS) entry which is preliminary data.</text>
</comment>
<name>A0A4U5LYV6_STECR</name>
<organism evidence="1 2">
    <name type="scientific">Steinernema carpocapsae</name>
    <name type="common">Entomopathogenic nematode</name>
    <dbReference type="NCBI Taxonomy" id="34508"/>
    <lineage>
        <taxon>Eukaryota</taxon>
        <taxon>Metazoa</taxon>
        <taxon>Ecdysozoa</taxon>
        <taxon>Nematoda</taxon>
        <taxon>Chromadorea</taxon>
        <taxon>Rhabditida</taxon>
        <taxon>Tylenchina</taxon>
        <taxon>Panagrolaimomorpha</taxon>
        <taxon>Strongyloidoidea</taxon>
        <taxon>Steinernematidae</taxon>
        <taxon>Steinernema</taxon>
    </lineage>
</organism>
<gene>
    <name evidence="1" type="ORF">L596_028604</name>
</gene>
<sequence>MRGCPSCDGCPADEQTTQAPRVMLNEWIDCREGDDFPTDKQVIRALGRPLKAEIGNQDQYVVLWWRHGVPLMGRAWNAHGKILASFAETRIHRSDRGANVLPYRTTPADGRV</sequence>
<evidence type="ECO:0000313" key="1">
    <source>
        <dbReference type="EMBL" id="TKR61501.1"/>
    </source>
</evidence>
<dbReference type="PANTHER" id="PTHR31578:SF3">
    <property type="entry name" value="NEMATODE SPECIFIC PEPTIDE FAMILY"/>
    <property type="match status" value="1"/>
</dbReference>
<proteinExistence type="predicted"/>